<sequence length="92" mass="10540">MEIPIQDLMISMISAFNKYASGDGDNNTLNKKELVNMACKEFPSLEKHPQKDKFLNDIFKITDRDGDNKINFEEFMTLMTCMTIALRKSGTI</sequence>
<dbReference type="PROSITE" id="PS50222">
    <property type="entry name" value="EF_HAND_2"/>
    <property type="match status" value="1"/>
</dbReference>
<dbReference type="AlphaFoldDB" id="K9N182"/>
<dbReference type="EMBL" id="JX879760">
    <property type="protein sequence ID" value="AFY11403.1"/>
    <property type="molecule type" value="mRNA"/>
</dbReference>
<keyword evidence="3" id="KW-0106">Calcium</keyword>
<accession>K9N182</accession>
<protein>
    <submittedName>
        <fullName evidence="5">S100 A11-like protein</fullName>
    </submittedName>
</protein>
<keyword evidence="2" id="KW-0479">Metal-binding</keyword>
<name>K9N182_PITNO</name>
<proteinExistence type="evidence at transcript level"/>
<dbReference type="CDD" id="cd00213">
    <property type="entry name" value="S-100"/>
    <property type="match status" value="1"/>
</dbReference>
<feature type="domain" description="EF-hand" evidence="4">
    <location>
        <begin position="50"/>
        <end position="85"/>
    </location>
</feature>
<dbReference type="SUPFAM" id="SSF47473">
    <property type="entry name" value="EF-hand"/>
    <property type="match status" value="1"/>
</dbReference>
<dbReference type="PROSITE" id="PS00018">
    <property type="entry name" value="EF_HAND_1"/>
    <property type="match status" value="1"/>
</dbReference>
<dbReference type="GO" id="GO:0046914">
    <property type="term" value="F:transition metal ion binding"/>
    <property type="evidence" value="ECO:0007669"/>
    <property type="project" value="InterPro"/>
</dbReference>
<dbReference type="GO" id="GO:0048306">
    <property type="term" value="F:calcium-dependent protein binding"/>
    <property type="evidence" value="ECO:0007669"/>
    <property type="project" value="TreeGrafter"/>
</dbReference>
<dbReference type="InterPro" id="IPR011992">
    <property type="entry name" value="EF-hand-dom_pair"/>
</dbReference>
<dbReference type="Pfam" id="PF01023">
    <property type="entry name" value="S_100"/>
    <property type="match status" value="1"/>
</dbReference>
<dbReference type="Pfam" id="PF00036">
    <property type="entry name" value="EF-hand_1"/>
    <property type="match status" value="1"/>
</dbReference>
<dbReference type="GO" id="GO:0005509">
    <property type="term" value="F:calcium ion binding"/>
    <property type="evidence" value="ECO:0007669"/>
    <property type="project" value="InterPro"/>
</dbReference>
<evidence type="ECO:0000256" key="2">
    <source>
        <dbReference type="ARBA" id="ARBA00022723"/>
    </source>
</evidence>
<dbReference type="InterPro" id="IPR013787">
    <property type="entry name" value="S100_Ca-bd_sub"/>
</dbReference>
<dbReference type="SMART" id="SM00054">
    <property type="entry name" value="EFh"/>
    <property type="match status" value="1"/>
</dbReference>
<dbReference type="PANTHER" id="PTHR11639:SF134">
    <property type="entry name" value="PROTEIN S100-A1-RELATED"/>
    <property type="match status" value="1"/>
</dbReference>
<reference evidence="5" key="1">
    <citation type="journal article" date="2013" name="Toxicon">
        <title>Gene expression analysis by ESTs sequencing of the Brazilian frog Phyllomedusa nordestina skin glands.</title>
        <authorList>
            <person name="Neiva M."/>
            <person name="Vargas D.C."/>
            <person name="Conceicao K."/>
            <person name="Radis-Baptista G."/>
            <person name="Assakura M.T."/>
            <person name="Jared C."/>
            <person name="Hayashi M.A."/>
        </authorList>
    </citation>
    <scope>NUCLEOTIDE SEQUENCE</scope>
    <source>
        <strain evidence="5">CP01</strain>
    </source>
</reference>
<comment type="similarity">
    <text evidence="1">Belongs to the S-100 family.</text>
</comment>
<dbReference type="InterPro" id="IPR018247">
    <property type="entry name" value="EF_Hand_1_Ca_BS"/>
</dbReference>
<evidence type="ECO:0000313" key="5">
    <source>
        <dbReference type="EMBL" id="AFY11403.1"/>
    </source>
</evidence>
<evidence type="ECO:0000259" key="4">
    <source>
        <dbReference type="PROSITE" id="PS50222"/>
    </source>
</evidence>
<dbReference type="InterPro" id="IPR034325">
    <property type="entry name" value="S-100_dom"/>
</dbReference>
<evidence type="ECO:0000256" key="1">
    <source>
        <dbReference type="ARBA" id="ARBA00007323"/>
    </source>
</evidence>
<dbReference type="PANTHER" id="PTHR11639">
    <property type="entry name" value="S100 CALCIUM-BINDING PROTEIN"/>
    <property type="match status" value="1"/>
</dbReference>
<dbReference type="InterPro" id="IPR002048">
    <property type="entry name" value="EF_hand_dom"/>
</dbReference>
<dbReference type="Gene3D" id="1.10.238.10">
    <property type="entry name" value="EF-hand"/>
    <property type="match status" value="1"/>
</dbReference>
<dbReference type="SMART" id="SM01394">
    <property type="entry name" value="S_100"/>
    <property type="match status" value="1"/>
</dbReference>
<evidence type="ECO:0000256" key="3">
    <source>
        <dbReference type="ARBA" id="ARBA00022837"/>
    </source>
</evidence>
<organism evidence="5">
    <name type="scientific">Pithecopus nordestinus</name>
    <name type="common">Northeastern Brazilian leaf frog</name>
    <name type="synonym">Phyllomedusa nordestina</name>
    <dbReference type="NCBI Taxonomy" id="2034992"/>
    <lineage>
        <taxon>Eukaryota</taxon>
        <taxon>Metazoa</taxon>
        <taxon>Chordata</taxon>
        <taxon>Craniata</taxon>
        <taxon>Vertebrata</taxon>
        <taxon>Euteleostomi</taxon>
        <taxon>Amphibia</taxon>
        <taxon>Batrachia</taxon>
        <taxon>Anura</taxon>
        <taxon>Neobatrachia</taxon>
        <taxon>Hyloidea</taxon>
        <taxon>Hylidae</taxon>
        <taxon>Phyllomedusinae</taxon>
        <taxon>Pithecopus</taxon>
    </lineage>
</organism>